<reference evidence="2" key="1">
    <citation type="submission" date="2017-03" db="EMBL/GenBank/DDBJ databases">
        <title>Phytopthora megakarya and P. palmivora, two closely related causual agents of cacao black pod achieved similar genome size and gene model numbers by different mechanisms.</title>
        <authorList>
            <person name="Ali S."/>
            <person name="Shao J."/>
            <person name="Larry D.J."/>
            <person name="Kronmiller B."/>
            <person name="Shen D."/>
            <person name="Strem M.D."/>
            <person name="Melnick R.L."/>
            <person name="Guiltinan M.J."/>
            <person name="Tyler B.M."/>
            <person name="Meinhardt L.W."/>
            <person name="Bailey B.A."/>
        </authorList>
    </citation>
    <scope>NUCLEOTIDE SEQUENCE [LARGE SCALE GENOMIC DNA]</scope>
    <source>
        <strain evidence="2">zdho120</strain>
    </source>
</reference>
<gene>
    <name evidence="1" type="ORF">PHMEG_00024977</name>
</gene>
<keyword evidence="2" id="KW-1185">Reference proteome</keyword>
<dbReference type="EMBL" id="NBNE01005595">
    <property type="protein sequence ID" value="OWZ03315.1"/>
    <property type="molecule type" value="Genomic_DNA"/>
</dbReference>
<comment type="caution">
    <text evidence="1">The sequence shown here is derived from an EMBL/GenBank/DDBJ whole genome shotgun (WGS) entry which is preliminary data.</text>
</comment>
<organism evidence="1 2">
    <name type="scientific">Phytophthora megakarya</name>
    <dbReference type="NCBI Taxonomy" id="4795"/>
    <lineage>
        <taxon>Eukaryota</taxon>
        <taxon>Sar</taxon>
        <taxon>Stramenopiles</taxon>
        <taxon>Oomycota</taxon>
        <taxon>Peronosporomycetes</taxon>
        <taxon>Peronosporales</taxon>
        <taxon>Peronosporaceae</taxon>
        <taxon>Phytophthora</taxon>
    </lineage>
</organism>
<evidence type="ECO:0000313" key="1">
    <source>
        <dbReference type="EMBL" id="OWZ03315.1"/>
    </source>
</evidence>
<protein>
    <submittedName>
        <fullName evidence="1">Uncharacterized protein</fullName>
    </submittedName>
</protein>
<sequence>MQVPRIRAMRLNAAVLDFKSTRKDASIGLNKCGLFSFTLGGLTAGCSLELTDLARKLGVKEQRKVF</sequence>
<dbReference type="Proteomes" id="UP000198211">
    <property type="component" value="Unassembled WGS sequence"/>
</dbReference>
<name>A0A225VD60_9STRA</name>
<accession>A0A225VD60</accession>
<dbReference type="AlphaFoldDB" id="A0A225VD60"/>
<evidence type="ECO:0000313" key="2">
    <source>
        <dbReference type="Proteomes" id="UP000198211"/>
    </source>
</evidence>
<dbReference type="OrthoDB" id="106652at2759"/>
<proteinExistence type="predicted"/>